<keyword evidence="1" id="KW-0238">DNA-binding</keyword>
<feature type="domain" description="HTH cro/C1-type" evidence="2">
    <location>
        <begin position="11"/>
        <end position="66"/>
    </location>
</feature>
<dbReference type="InterPro" id="IPR010982">
    <property type="entry name" value="Lambda_DNA-bd_dom_sf"/>
</dbReference>
<dbReference type="CDD" id="cd00093">
    <property type="entry name" value="HTH_XRE"/>
    <property type="match status" value="1"/>
</dbReference>
<reference evidence="3 4" key="2">
    <citation type="journal article" date="2022" name="Mar. Drugs">
        <title>Bioassay-Guided Fractionation Leads to the Detection of Cholic Acid Generated by the Rare Thalassomonas sp.</title>
        <authorList>
            <person name="Pheiffer F."/>
            <person name="Schneider Y.K."/>
            <person name="Hansen E.H."/>
            <person name="Andersen J.H."/>
            <person name="Isaksson J."/>
            <person name="Busche T."/>
            <person name="R C."/>
            <person name="Kalinowski J."/>
            <person name="Zyl L.V."/>
            <person name="Trindade M."/>
        </authorList>
    </citation>
    <scope>NUCLEOTIDE SEQUENCE [LARGE SCALE GENOMIC DNA]</scope>
    <source>
        <strain evidence="3 4">XOM25</strain>
    </source>
</reference>
<reference evidence="3 4" key="1">
    <citation type="journal article" date="2015" name="Genome Announc.">
        <title>Draft Genome Sequences of Marine Isolates of Thalassomonas viridans and Thalassomonas actiniarum.</title>
        <authorList>
            <person name="Olonade I."/>
            <person name="van Zyl L.J."/>
            <person name="Trindade M."/>
        </authorList>
    </citation>
    <scope>NUCLEOTIDE SEQUENCE [LARGE SCALE GENOMIC DNA]</scope>
    <source>
        <strain evidence="3 4">XOM25</strain>
    </source>
</reference>
<dbReference type="EMBL" id="CP059734">
    <property type="protein sequence ID" value="WDE08541.1"/>
    <property type="molecule type" value="Genomic_DNA"/>
</dbReference>
<dbReference type="PANTHER" id="PTHR46797:SF1">
    <property type="entry name" value="METHYLPHOSPHONATE SYNTHASE"/>
    <property type="match status" value="1"/>
</dbReference>
<dbReference type="Gene3D" id="1.10.260.40">
    <property type="entry name" value="lambda repressor-like DNA-binding domains"/>
    <property type="match status" value="1"/>
</dbReference>
<dbReference type="GO" id="GO:0005829">
    <property type="term" value="C:cytosol"/>
    <property type="evidence" value="ECO:0007669"/>
    <property type="project" value="TreeGrafter"/>
</dbReference>
<evidence type="ECO:0000259" key="2">
    <source>
        <dbReference type="PROSITE" id="PS50943"/>
    </source>
</evidence>
<dbReference type="SMART" id="SM00530">
    <property type="entry name" value="HTH_XRE"/>
    <property type="match status" value="1"/>
</dbReference>
<accession>A0AAE9Z8A9</accession>
<dbReference type="Pfam" id="PF01381">
    <property type="entry name" value="HTH_3"/>
    <property type="match status" value="1"/>
</dbReference>
<name>A0AAE9Z8A9_9GAMM</name>
<evidence type="ECO:0000256" key="1">
    <source>
        <dbReference type="ARBA" id="ARBA00023125"/>
    </source>
</evidence>
<organism evidence="3 4">
    <name type="scientific">Thalassomonas viridans</name>
    <dbReference type="NCBI Taxonomy" id="137584"/>
    <lineage>
        <taxon>Bacteria</taxon>
        <taxon>Pseudomonadati</taxon>
        <taxon>Pseudomonadota</taxon>
        <taxon>Gammaproteobacteria</taxon>
        <taxon>Alteromonadales</taxon>
        <taxon>Colwelliaceae</taxon>
        <taxon>Thalassomonas</taxon>
    </lineage>
</organism>
<protein>
    <submittedName>
        <fullName evidence="3">Helix-turn-helix transcriptional regulator</fullName>
    </submittedName>
</protein>
<sequence>MEEKLKVRFGKKLRLIRKGKVSQEALADKAGLTRSYIGRIERGKANISLETLYKLADALAIAPGELLP</sequence>
<dbReference type="PANTHER" id="PTHR46797">
    <property type="entry name" value="HTH-TYPE TRANSCRIPTIONAL REGULATOR"/>
    <property type="match status" value="1"/>
</dbReference>
<dbReference type="SUPFAM" id="SSF47413">
    <property type="entry name" value="lambda repressor-like DNA-binding domains"/>
    <property type="match status" value="1"/>
</dbReference>
<evidence type="ECO:0000313" key="3">
    <source>
        <dbReference type="EMBL" id="WDE08541.1"/>
    </source>
</evidence>
<dbReference type="InterPro" id="IPR050807">
    <property type="entry name" value="TransReg_Diox_bact_type"/>
</dbReference>
<evidence type="ECO:0000313" key="4">
    <source>
        <dbReference type="Proteomes" id="UP000032352"/>
    </source>
</evidence>
<proteinExistence type="predicted"/>
<dbReference type="PROSITE" id="PS50943">
    <property type="entry name" value="HTH_CROC1"/>
    <property type="match status" value="1"/>
</dbReference>
<dbReference type="GO" id="GO:0003677">
    <property type="term" value="F:DNA binding"/>
    <property type="evidence" value="ECO:0007669"/>
    <property type="project" value="UniProtKB-KW"/>
</dbReference>
<gene>
    <name evidence="3" type="ORF">SG34_031965</name>
</gene>
<dbReference type="Proteomes" id="UP000032352">
    <property type="component" value="Chromosome pTvir"/>
</dbReference>
<keyword evidence="4" id="KW-1185">Reference proteome</keyword>
<dbReference type="AlphaFoldDB" id="A0AAE9Z8A9"/>
<dbReference type="RefSeq" id="WP_044839053.1">
    <property type="nucleotide sequence ID" value="NZ_CP059734.1"/>
</dbReference>
<dbReference type="InterPro" id="IPR001387">
    <property type="entry name" value="Cro/C1-type_HTH"/>
</dbReference>
<dbReference type="KEGG" id="tvd:SG34_031965"/>
<dbReference type="GO" id="GO:0003700">
    <property type="term" value="F:DNA-binding transcription factor activity"/>
    <property type="evidence" value="ECO:0007669"/>
    <property type="project" value="TreeGrafter"/>
</dbReference>